<dbReference type="InterPro" id="IPR050109">
    <property type="entry name" value="HTH-type_TetR-like_transc_reg"/>
</dbReference>
<organism evidence="6">
    <name type="scientific">Rhodococcus hoagii (strain 103S)</name>
    <name type="common">Rhodococcus equi</name>
    <dbReference type="NCBI Taxonomy" id="685727"/>
    <lineage>
        <taxon>Bacteria</taxon>
        <taxon>Bacillati</taxon>
        <taxon>Actinomycetota</taxon>
        <taxon>Actinomycetes</taxon>
        <taxon>Mycobacteriales</taxon>
        <taxon>Nocardiaceae</taxon>
        <taxon>Prescottella</taxon>
    </lineage>
</organism>
<dbReference type="GO" id="GO:0003700">
    <property type="term" value="F:DNA-binding transcription factor activity"/>
    <property type="evidence" value="ECO:0007669"/>
    <property type="project" value="TreeGrafter"/>
</dbReference>
<reference evidence="6" key="1">
    <citation type="journal article" date="2010" name="PLoS Genet.">
        <title>The genome of a pathogenic rhodococcus: cooptive virulence underpinned by key gene acquisitions.</title>
        <authorList>
            <person name="Letek M."/>
            <person name="Gonzalez P."/>
            <person name="Macarthur I."/>
            <person name="Rodriguez H."/>
            <person name="Freeman T.C."/>
            <person name="Valero-Rello A."/>
            <person name="Blanco M."/>
            <person name="Buckley T."/>
            <person name="Cherevach I."/>
            <person name="Fahey R."/>
            <person name="Hapeshi A."/>
            <person name="Holdstock J."/>
            <person name="Leadon D."/>
            <person name="Navas J."/>
            <person name="Ocampo A."/>
            <person name="Quail M.A."/>
            <person name="Sanders M."/>
            <person name="Scortti M.M."/>
            <person name="Prescott J.F."/>
            <person name="Fogarty U."/>
            <person name="Meijer W.G."/>
            <person name="Parkhill J."/>
            <person name="Bentley S.D."/>
            <person name="Vazquez-Boland J.A."/>
        </authorList>
    </citation>
    <scope>NUCLEOTIDE SEQUENCE [LARGE SCALE GENOMIC DNA]</scope>
    <source>
        <strain evidence="6 7">103S</strain>
    </source>
</reference>
<dbReference type="PANTHER" id="PTHR30055">
    <property type="entry name" value="HTH-TYPE TRANSCRIPTIONAL REGULATOR RUTR"/>
    <property type="match status" value="1"/>
</dbReference>
<dbReference type="SUPFAM" id="SSF48498">
    <property type="entry name" value="Tetracyclin repressor-like, C-terminal domain"/>
    <property type="match status" value="1"/>
</dbReference>
<dbReference type="EMBL" id="FN563149">
    <property type="protein sequence ID" value="CBH48168.1"/>
    <property type="molecule type" value="Genomic_DNA"/>
</dbReference>
<evidence type="ECO:0000256" key="1">
    <source>
        <dbReference type="ARBA" id="ARBA00023015"/>
    </source>
</evidence>
<protein>
    <submittedName>
        <fullName evidence="6">TetR family transcriptional regulator</fullName>
    </submittedName>
</protein>
<evidence type="ECO:0000256" key="4">
    <source>
        <dbReference type="PROSITE-ProRule" id="PRU00335"/>
    </source>
</evidence>
<dbReference type="InterPro" id="IPR001647">
    <property type="entry name" value="HTH_TetR"/>
</dbReference>
<evidence type="ECO:0000256" key="3">
    <source>
        <dbReference type="ARBA" id="ARBA00023163"/>
    </source>
</evidence>
<sequence length="191" mass="20584">MTRVGAVTGKPTRDNIIDAARRLFAERGYTSTTIKDVAELAGYSPAMVMKMMGSKAELYKAAAPTLPSVADDPHFCEHESPGYRLVRNIVERRDGDESEPWVMMPLLIHEAPDRAAAQADARERYIRGIAGKIGDTSDDKLPTQMVVAVLLGLASGIRTVGILSADALDSEDLVSRYGAVVQSIIDGIEAP</sequence>
<gene>
    <name evidence="6" type="ordered locus">REQ_21100</name>
</gene>
<accession>A0A3S5Y6J4</accession>
<dbReference type="InterPro" id="IPR036271">
    <property type="entry name" value="Tet_transcr_reg_TetR-rel_C_sf"/>
</dbReference>
<dbReference type="InterPro" id="IPR009057">
    <property type="entry name" value="Homeodomain-like_sf"/>
</dbReference>
<dbReference type="PROSITE" id="PS50977">
    <property type="entry name" value="HTH_TETR_2"/>
    <property type="match status" value="1"/>
</dbReference>
<proteinExistence type="predicted"/>
<dbReference type="Proteomes" id="UP001154400">
    <property type="component" value="Chromosome"/>
</dbReference>
<keyword evidence="3" id="KW-0804">Transcription</keyword>
<dbReference type="Pfam" id="PF00440">
    <property type="entry name" value="TetR_N"/>
    <property type="match status" value="1"/>
</dbReference>
<evidence type="ECO:0000259" key="5">
    <source>
        <dbReference type="PROSITE" id="PS50977"/>
    </source>
</evidence>
<evidence type="ECO:0000313" key="7">
    <source>
        <dbReference type="Proteomes" id="UP000006892"/>
    </source>
</evidence>
<dbReference type="Pfam" id="PF17920">
    <property type="entry name" value="TetR_C_16"/>
    <property type="match status" value="1"/>
</dbReference>
<feature type="DNA-binding region" description="H-T-H motif" evidence="4">
    <location>
        <begin position="33"/>
        <end position="52"/>
    </location>
</feature>
<dbReference type="PRINTS" id="PR00455">
    <property type="entry name" value="HTHTETR"/>
</dbReference>
<keyword evidence="2 4" id="KW-0238">DNA-binding</keyword>
<dbReference type="GO" id="GO:0000976">
    <property type="term" value="F:transcription cis-regulatory region binding"/>
    <property type="evidence" value="ECO:0007669"/>
    <property type="project" value="TreeGrafter"/>
</dbReference>
<feature type="domain" description="HTH tetR-type" evidence="5">
    <location>
        <begin position="10"/>
        <end position="70"/>
    </location>
</feature>
<evidence type="ECO:0000256" key="2">
    <source>
        <dbReference type="ARBA" id="ARBA00023125"/>
    </source>
</evidence>
<dbReference type="AlphaFoldDB" id="A0A3S5Y6J4"/>
<dbReference type="InterPro" id="IPR041678">
    <property type="entry name" value="TetR_C_16"/>
</dbReference>
<dbReference type="KEGG" id="req:REQ_21100"/>
<dbReference type="SUPFAM" id="SSF46689">
    <property type="entry name" value="Homeodomain-like"/>
    <property type="match status" value="1"/>
</dbReference>
<name>A0A3S5Y6J4_RHOH1</name>
<evidence type="ECO:0000313" key="6">
    <source>
        <dbReference type="EMBL" id="CBH48168.1"/>
    </source>
</evidence>
<dbReference type="Gene3D" id="1.10.357.10">
    <property type="entry name" value="Tetracycline Repressor, domain 2"/>
    <property type="match status" value="1"/>
</dbReference>
<keyword evidence="1" id="KW-0805">Transcription regulation</keyword>
<dbReference type="PANTHER" id="PTHR30055:SF234">
    <property type="entry name" value="HTH-TYPE TRANSCRIPTIONAL REGULATOR BETI"/>
    <property type="match status" value="1"/>
</dbReference>